<evidence type="ECO:0000256" key="4">
    <source>
        <dbReference type="ARBA" id="ARBA00022922"/>
    </source>
</evidence>
<feature type="compositionally biased region" description="Polar residues" evidence="5">
    <location>
        <begin position="286"/>
        <end position="297"/>
    </location>
</feature>
<comment type="pathway">
    <text evidence="1">Glycan biosynthesis; starch biosynthesis.</text>
</comment>
<reference evidence="7" key="1">
    <citation type="submission" date="2021-03" db="EMBL/GenBank/DDBJ databases">
        <authorList>
            <consortium name="Genoscope - CEA"/>
            <person name="William W."/>
        </authorList>
    </citation>
    <scope>NUCLEOTIDE SEQUENCE</scope>
    <source>
        <strain evidence="7">Doubled-haploid Pahang</strain>
    </source>
</reference>
<dbReference type="SUPFAM" id="SSF53756">
    <property type="entry name" value="UDP-Glycosyltransferase/glycogen phosphorylase"/>
    <property type="match status" value="1"/>
</dbReference>
<feature type="compositionally biased region" description="Basic and acidic residues" evidence="5">
    <location>
        <begin position="205"/>
        <end position="214"/>
    </location>
</feature>
<sequence>MDLFKLYEPMGGDHFNIFAAGLKTADRVITVSRGYAWELTTSEGGWGLHEIINENNWKFRGIVNGIDTVDWNPELDLHLQSDGYRNYSIERLCKPGNHSARRRCRRSSASLSARTSPHRIHRPAGSPEGRRPHCGCDALDRRAGRAAGDAGHRTGRPGGDAAQVRQGAPQQGEGVGGVLGEDGAQDHRRGGRPAHAIAVRALRAEPAVRHEVRHGPGGARRRRASRHGDPVRSLQGERVRVDVRPGGGQQADQCAGELPQHLQEPEGELEGPADARDGTGPELGQRRQTLRGSPRLS</sequence>
<dbReference type="AlphaFoldDB" id="A0A8D6ZMP0"/>
<keyword evidence="4" id="KW-0750">Starch biosynthesis</keyword>
<evidence type="ECO:0000256" key="5">
    <source>
        <dbReference type="SAM" id="MobiDB-lite"/>
    </source>
</evidence>
<dbReference type="UniPathway" id="UPA00152"/>
<gene>
    <name evidence="7" type="ORF">GSMUA_85640.1</name>
</gene>
<dbReference type="InterPro" id="IPR013534">
    <property type="entry name" value="Starch_synth_cat_dom"/>
</dbReference>
<dbReference type="GO" id="GO:0019252">
    <property type="term" value="P:starch biosynthetic process"/>
    <property type="evidence" value="ECO:0007669"/>
    <property type="project" value="UniProtKB-UniPathway"/>
</dbReference>
<dbReference type="PANTHER" id="PTHR45825:SF2">
    <property type="entry name" value="STARCH SYNTHASE 2, CHLOROPLASTIC_AMYLOPLASTIC"/>
    <property type="match status" value="1"/>
</dbReference>
<proteinExistence type="predicted"/>
<dbReference type="Gene3D" id="3.40.50.2000">
    <property type="entry name" value="Glycogen Phosphorylase B"/>
    <property type="match status" value="1"/>
</dbReference>
<evidence type="ECO:0000256" key="1">
    <source>
        <dbReference type="ARBA" id="ARBA00004727"/>
    </source>
</evidence>
<feature type="region of interest" description="Disordered" evidence="5">
    <location>
        <begin position="205"/>
        <end position="297"/>
    </location>
</feature>
<dbReference type="PANTHER" id="PTHR45825">
    <property type="entry name" value="GRANULE-BOUND STARCH SYNTHASE 1, CHLOROPLASTIC/AMYLOPLASTIC"/>
    <property type="match status" value="1"/>
</dbReference>
<accession>A0A8D6ZMP0</accession>
<organism evidence="7">
    <name type="scientific">Musa acuminata subsp. malaccensis</name>
    <name type="common">Wild banana</name>
    <name type="synonym">Musa malaccensis</name>
    <dbReference type="NCBI Taxonomy" id="214687"/>
    <lineage>
        <taxon>Eukaryota</taxon>
        <taxon>Viridiplantae</taxon>
        <taxon>Streptophyta</taxon>
        <taxon>Embryophyta</taxon>
        <taxon>Tracheophyta</taxon>
        <taxon>Spermatophyta</taxon>
        <taxon>Magnoliopsida</taxon>
        <taxon>Liliopsida</taxon>
        <taxon>Zingiberales</taxon>
        <taxon>Musaceae</taxon>
        <taxon>Musa</taxon>
    </lineage>
</organism>
<dbReference type="GO" id="GO:0016757">
    <property type="term" value="F:glycosyltransferase activity"/>
    <property type="evidence" value="ECO:0007669"/>
    <property type="project" value="UniProtKB-KW"/>
</dbReference>
<protein>
    <submittedName>
        <fullName evidence="7">(wild Malaysian banana) hypothetical protein</fullName>
    </submittedName>
</protein>
<keyword evidence="3" id="KW-0808">Transferase</keyword>
<evidence type="ECO:0000256" key="3">
    <source>
        <dbReference type="ARBA" id="ARBA00022679"/>
    </source>
</evidence>
<feature type="region of interest" description="Disordered" evidence="5">
    <location>
        <begin position="98"/>
        <end position="192"/>
    </location>
</feature>
<dbReference type="Pfam" id="PF08323">
    <property type="entry name" value="Glyco_transf_5"/>
    <property type="match status" value="1"/>
</dbReference>
<dbReference type="EMBL" id="HG996472">
    <property type="protein sequence ID" value="CAG1832644.1"/>
    <property type="molecule type" value="Genomic_DNA"/>
</dbReference>
<evidence type="ECO:0000256" key="2">
    <source>
        <dbReference type="ARBA" id="ARBA00022676"/>
    </source>
</evidence>
<keyword evidence="2" id="KW-0328">Glycosyltransferase</keyword>
<evidence type="ECO:0000313" key="7">
    <source>
        <dbReference type="EMBL" id="CAG1832644.1"/>
    </source>
</evidence>
<name>A0A8D6ZMP0_MUSAM</name>
<feature type="domain" description="Starch synthase catalytic" evidence="6">
    <location>
        <begin position="13"/>
        <end position="53"/>
    </location>
</feature>
<feature type="compositionally biased region" description="Basic and acidic residues" evidence="5">
    <location>
        <begin position="226"/>
        <end position="243"/>
    </location>
</feature>
<evidence type="ECO:0000259" key="6">
    <source>
        <dbReference type="Pfam" id="PF08323"/>
    </source>
</evidence>